<dbReference type="Proteomes" id="UP000092659">
    <property type="component" value="Chromosome"/>
</dbReference>
<proteinExistence type="predicted"/>
<organism evidence="1 3">
    <name type="scientific">Streptomyces griseochromogenes</name>
    <dbReference type="NCBI Taxonomy" id="68214"/>
    <lineage>
        <taxon>Bacteria</taxon>
        <taxon>Bacillati</taxon>
        <taxon>Actinomycetota</taxon>
        <taxon>Actinomycetes</taxon>
        <taxon>Kitasatosporales</taxon>
        <taxon>Streptomycetaceae</taxon>
        <taxon>Streptomyces</taxon>
    </lineage>
</organism>
<dbReference type="STRING" id="68214.AVL59_22115"/>
<dbReference type="RefSeq" id="WP_067307151.1">
    <property type="nucleotide sequence ID" value="NZ_CP016279.1"/>
</dbReference>
<protein>
    <submittedName>
        <fullName evidence="1">Uncharacterized protein</fullName>
    </submittedName>
</protein>
<sequence length="98" mass="10703">MTALQILLWQGYHLLTALVLAVPGITATACRLDPAGQSLRAHLEGLAGEPFTLIIAATPAGVFREQIHLADAATAATIAFARPCHPTHHRRRHHQRFR</sequence>
<gene>
    <name evidence="1" type="ORF">AVL59_22115</name>
    <name evidence="2" type="ORF">J2Z21_009379</name>
</gene>
<dbReference type="EMBL" id="JAGGLP010000045">
    <property type="protein sequence ID" value="MBP2056361.1"/>
    <property type="molecule type" value="Genomic_DNA"/>
</dbReference>
<name>A0A1B1AZB4_9ACTN</name>
<dbReference type="AlphaFoldDB" id="A0A1B1AZB4"/>
<reference evidence="2 4" key="2">
    <citation type="submission" date="2021-03" db="EMBL/GenBank/DDBJ databases">
        <title>Genomic Encyclopedia of Type Strains, Phase IV (KMG-IV): sequencing the most valuable type-strain genomes for metagenomic binning, comparative biology and taxonomic classification.</title>
        <authorList>
            <person name="Goeker M."/>
        </authorList>
    </citation>
    <scope>NUCLEOTIDE SEQUENCE [LARGE SCALE GENOMIC DNA]</scope>
    <source>
        <strain evidence="2 4">DSM 40499</strain>
    </source>
</reference>
<reference evidence="1 3" key="1">
    <citation type="submission" date="2016-06" db="EMBL/GenBank/DDBJ databases">
        <title>Complete genome sequence of Streptomyces griseochromogenes ATCC 14511, the Blasticidin S producer.</title>
        <authorList>
            <person name="Wu L."/>
        </authorList>
    </citation>
    <scope>NUCLEOTIDE SEQUENCE [LARGE SCALE GENOMIC DNA]</scope>
    <source>
        <strain evidence="1 3">ATCC 14511</strain>
    </source>
</reference>
<dbReference type="OrthoDB" id="3251785at2"/>
<accession>A0A1B1AZB4</accession>
<dbReference type="KEGG" id="sgs:AVL59_22115"/>
<evidence type="ECO:0000313" key="3">
    <source>
        <dbReference type="Proteomes" id="UP000092659"/>
    </source>
</evidence>
<keyword evidence="4" id="KW-1185">Reference proteome</keyword>
<evidence type="ECO:0000313" key="1">
    <source>
        <dbReference type="EMBL" id="ANP51906.1"/>
    </source>
</evidence>
<dbReference type="EMBL" id="CP016279">
    <property type="protein sequence ID" value="ANP51906.1"/>
    <property type="molecule type" value="Genomic_DNA"/>
</dbReference>
<evidence type="ECO:0000313" key="4">
    <source>
        <dbReference type="Proteomes" id="UP001519309"/>
    </source>
</evidence>
<evidence type="ECO:0000313" key="2">
    <source>
        <dbReference type="EMBL" id="MBP2056361.1"/>
    </source>
</evidence>
<dbReference type="Proteomes" id="UP001519309">
    <property type="component" value="Unassembled WGS sequence"/>
</dbReference>